<evidence type="ECO:0000313" key="2">
    <source>
        <dbReference type="EMBL" id="REG11248.1"/>
    </source>
</evidence>
<dbReference type="AlphaFoldDB" id="A0A347ZSA6"/>
<name>A0A347ZSA6_9CHLR</name>
<evidence type="ECO:0000256" key="1">
    <source>
        <dbReference type="SAM" id="Phobius"/>
    </source>
</evidence>
<keyword evidence="1" id="KW-0472">Membrane</keyword>
<dbReference type="RefSeq" id="WP_116224385.1">
    <property type="nucleotide sequence ID" value="NZ_AP018437.1"/>
</dbReference>
<gene>
    <name evidence="2" type="ORF">DFR64_1126</name>
</gene>
<dbReference type="OrthoDB" id="167016at2"/>
<keyword evidence="3" id="KW-1185">Reference proteome</keyword>
<protein>
    <submittedName>
        <fullName evidence="2">Uncharacterized protein</fullName>
    </submittedName>
</protein>
<sequence length="225" mass="24839">MEELFRFLATYEVGIYIVIGVIVLIYLKRLIDAGIALKKAQFGLEREVAQKSLRLSVTIIVLVALVGVSNFILISVASIKFPGISRIATPTIDLNVTPEPDQAEVTQTPEFLKQTQTAIALTGCIPGELEWVQPISGDEVSGSVELKGTVNIPNFGFYKYEYQMQGEDLWTPISAGNRPVIEDSFGGRWNTDQLEPGNYSLRLVALDNQNNLLKPCVIDVKVIPQ</sequence>
<feature type="transmembrane region" description="Helical" evidence="1">
    <location>
        <begin position="13"/>
        <end position="31"/>
    </location>
</feature>
<feature type="transmembrane region" description="Helical" evidence="1">
    <location>
        <begin position="52"/>
        <end position="77"/>
    </location>
</feature>
<comment type="caution">
    <text evidence="2">The sequence shown here is derived from an EMBL/GenBank/DDBJ whole genome shotgun (WGS) entry which is preliminary data.</text>
</comment>
<reference evidence="2 3" key="1">
    <citation type="submission" date="2018-08" db="EMBL/GenBank/DDBJ databases">
        <title>Genomic Encyclopedia of Type Strains, Phase IV (KMG-IV): sequencing the most valuable type-strain genomes for metagenomic binning, comparative biology and taxonomic classification.</title>
        <authorList>
            <person name="Goeker M."/>
        </authorList>
    </citation>
    <scope>NUCLEOTIDE SEQUENCE [LARGE SCALE GENOMIC DNA]</scope>
    <source>
        <strain evidence="2 3">DSM 23923</strain>
    </source>
</reference>
<dbReference type="EMBL" id="QUMS01000001">
    <property type="protein sequence ID" value="REG11248.1"/>
    <property type="molecule type" value="Genomic_DNA"/>
</dbReference>
<accession>A0A347ZSA6</accession>
<evidence type="ECO:0000313" key="3">
    <source>
        <dbReference type="Proteomes" id="UP000256388"/>
    </source>
</evidence>
<organism evidence="2 3">
    <name type="scientific">Pelolinea submarina</name>
    <dbReference type="NCBI Taxonomy" id="913107"/>
    <lineage>
        <taxon>Bacteria</taxon>
        <taxon>Bacillati</taxon>
        <taxon>Chloroflexota</taxon>
        <taxon>Anaerolineae</taxon>
        <taxon>Anaerolineales</taxon>
        <taxon>Anaerolineaceae</taxon>
        <taxon>Pelolinea</taxon>
    </lineage>
</organism>
<dbReference type="Proteomes" id="UP000256388">
    <property type="component" value="Unassembled WGS sequence"/>
</dbReference>
<proteinExistence type="predicted"/>
<keyword evidence="1" id="KW-1133">Transmembrane helix</keyword>
<keyword evidence="1" id="KW-0812">Transmembrane</keyword>